<protein>
    <submittedName>
        <fullName evidence="1">Rhamnan synthesis protein F family</fullName>
    </submittedName>
</protein>
<dbReference type="Proteomes" id="UP000287168">
    <property type="component" value="Unassembled WGS sequence"/>
</dbReference>
<sequence>MALPFWKVKRELKRLAFQLQDLPRRLQNLPAVLRHDKTLAEYEAGFDQAIRLIPGAAPIGPKVALLVIYQPGGLPPSVLHTIGYLTRHGYAVLAVLNTPLPEGDLARLTSLCWRVLERPNFGYDFGGYRDGLRILSREGVTAERLIIMNDSVWFPFQGDPLSQLEAMLEAEGLDAVGLNQDQKLRRDASGAESFETRQLESYFFLFSGEAIHSEPFQAFWQSYRMSSDKSYTIKHGEVGFSSYLMERGLRLKGMIRRQEFLEAMEAAAVEDLRLALDYAAYADETYARDGAALLASYDGSSDWRVKALAHVRTVALRRPFNVGFPLAADRLFGTAYVKKNSQAFFHRMRMQILRGIDNGLIAPPPPELLSEFRAMVETYERNPPANAERTL</sequence>
<dbReference type="InterPro" id="IPR007739">
    <property type="entry name" value="RgpF"/>
</dbReference>
<comment type="caution">
    <text evidence="1">The sequence shown here is derived from an EMBL/GenBank/DDBJ whole genome shotgun (WGS) entry which is preliminary data.</text>
</comment>
<dbReference type="RefSeq" id="WP_128490165.1">
    <property type="nucleotide sequence ID" value="NZ_JBHLXB010000029.1"/>
</dbReference>
<keyword evidence="2" id="KW-1185">Reference proteome</keyword>
<evidence type="ECO:0000313" key="1">
    <source>
        <dbReference type="EMBL" id="RWY39214.1"/>
    </source>
</evidence>
<proteinExistence type="predicted"/>
<dbReference type="AlphaFoldDB" id="A0A3S3UZP8"/>
<organism evidence="1 2">
    <name type="scientific">Falsigemmobacter intermedius</name>
    <dbReference type="NCBI Taxonomy" id="1553448"/>
    <lineage>
        <taxon>Bacteria</taxon>
        <taxon>Pseudomonadati</taxon>
        <taxon>Pseudomonadota</taxon>
        <taxon>Alphaproteobacteria</taxon>
        <taxon>Rhodobacterales</taxon>
        <taxon>Paracoccaceae</taxon>
        <taxon>Falsigemmobacter</taxon>
    </lineage>
</organism>
<dbReference type="EMBL" id="SBLC01000024">
    <property type="protein sequence ID" value="RWY39214.1"/>
    <property type="molecule type" value="Genomic_DNA"/>
</dbReference>
<accession>A0A3S3UZP8</accession>
<evidence type="ECO:0000313" key="2">
    <source>
        <dbReference type="Proteomes" id="UP000287168"/>
    </source>
</evidence>
<dbReference type="Pfam" id="PF05045">
    <property type="entry name" value="RgpF"/>
    <property type="match status" value="1"/>
</dbReference>
<dbReference type="OrthoDB" id="8849801at2"/>
<reference evidence="1 2" key="1">
    <citation type="journal article" date="2015" name="Int. J. Syst. Evol. Microbiol.">
        <title>Gemmobacter intermedius sp. nov., isolated from a white stork (Ciconia ciconia).</title>
        <authorList>
            <person name="Kampfer P."/>
            <person name="Jerzak L."/>
            <person name="Wilharm G."/>
            <person name="Golke J."/>
            <person name="Busse H.J."/>
            <person name="Glaeser S.P."/>
        </authorList>
    </citation>
    <scope>NUCLEOTIDE SEQUENCE [LARGE SCALE GENOMIC DNA]</scope>
    <source>
        <strain evidence="1 2">119/4</strain>
    </source>
</reference>
<gene>
    <name evidence="1" type="ORF">EP867_14295</name>
</gene>
<name>A0A3S3UZP8_9RHOB</name>